<sequence length="188" mass="22027">MPTNKVILDLAISLDGYIEGPNGEVDWCIMDEEMNFNHFLDQIDTIIYGRKSYDLWGEFMPNLKDDQFGDKTMWDQIHSKHKFVFTNQHYNDKDRTKYINSDDISGMVFKIKEHSNKDIWLYGGSKIITTFINLNLIDEYRLSIHPVILGSGKPLFEHIQNRVNIALCDTHVYKSGVVQMIYQKLDEK</sequence>
<dbReference type="PANTHER" id="PTHR38011">
    <property type="entry name" value="DIHYDROFOLATE REDUCTASE FAMILY PROTEIN (AFU_ORTHOLOGUE AFUA_8G06820)"/>
    <property type="match status" value="1"/>
</dbReference>
<dbReference type="EMBL" id="LAKJ01000013">
    <property type="protein sequence ID" value="KKI63760.1"/>
    <property type="molecule type" value="Genomic_DNA"/>
</dbReference>
<dbReference type="SUPFAM" id="SSF53597">
    <property type="entry name" value="Dihydrofolate reductase-like"/>
    <property type="match status" value="1"/>
</dbReference>
<dbReference type="Gene3D" id="3.40.430.10">
    <property type="entry name" value="Dihydrofolate Reductase, subunit A"/>
    <property type="match status" value="1"/>
</dbReference>
<dbReference type="Proteomes" id="UP000034455">
    <property type="component" value="Unassembled WGS sequence"/>
</dbReference>
<dbReference type="PANTHER" id="PTHR38011:SF11">
    <property type="entry name" value="2,5-DIAMINO-6-RIBOSYLAMINO-4(3H)-PYRIMIDINONE 5'-PHOSPHATE REDUCTASE"/>
    <property type="match status" value="1"/>
</dbReference>
<evidence type="ECO:0000313" key="2">
    <source>
        <dbReference type="EMBL" id="KKI63760.1"/>
    </source>
</evidence>
<dbReference type="PATRIC" id="fig|74704.6.peg.822"/>
<dbReference type="PROSITE" id="PS00018">
    <property type="entry name" value="EF_HAND_1"/>
    <property type="match status" value="1"/>
</dbReference>
<dbReference type="GO" id="GO:0009231">
    <property type="term" value="P:riboflavin biosynthetic process"/>
    <property type="evidence" value="ECO:0007669"/>
    <property type="project" value="InterPro"/>
</dbReference>
<dbReference type="GO" id="GO:0008703">
    <property type="term" value="F:5-amino-6-(5-phosphoribosylamino)uracil reductase activity"/>
    <property type="evidence" value="ECO:0007669"/>
    <property type="project" value="InterPro"/>
</dbReference>
<dbReference type="RefSeq" id="WP_019468978.1">
    <property type="nucleotide sequence ID" value="NZ_BKAS01000016.1"/>
</dbReference>
<evidence type="ECO:0000259" key="1">
    <source>
        <dbReference type="Pfam" id="PF01872"/>
    </source>
</evidence>
<name>A0A0M2P0L2_STACC</name>
<reference evidence="2 3" key="1">
    <citation type="submission" date="2015-03" db="EMBL/GenBank/DDBJ databases">
        <title>Genome Assembly of Staphylococcus cohnii subsp. cohnii strain G22B2.</title>
        <authorList>
            <person name="Nair G."/>
            <person name="Kaur G."/>
            <person name="Khatri I."/>
            <person name="Singh N.K."/>
            <person name="Sathyabama S."/>
            <person name="Maurya S.K."/>
            <person name="Subramanian S."/>
            <person name="Agrewala J.N."/>
            <person name="Mayilraj S."/>
        </authorList>
    </citation>
    <scope>NUCLEOTIDE SEQUENCE [LARGE SCALE GENOMIC DNA]</scope>
    <source>
        <strain evidence="2 3">G22B2</strain>
    </source>
</reference>
<dbReference type="InterPro" id="IPR018247">
    <property type="entry name" value="EF_Hand_1_Ca_BS"/>
</dbReference>
<gene>
    <name evidence="2" type="ORF">UF66_0807</name>
</gene>
<organism evidence="2 3">
    <name type="scientific">Staphylococcus cohnii subsp. cohnii</name>
    <dbReference type="NCBI Taxonomy" id="74704"/>
    <lineage>
        <taxon>Bacteria</taxon>
        <taxon>Bacillati</taxon>
        <taxon>Bacillota</taxon>
        <taxon>Bacilli</taxon>
        <taxon>Bacillales</taxon>
        <taxon>Staphylococcaceae</taxon>
        <taxon>Staphylococcus</taxon>
        <taxon>Staphylococcus cohnii species complex</taxon>
    </lineage>
</organism>
<feature type="domain" description="Bacterial bifunctional deaminase-reductase C-terminal" evidence="1">
    <location>
        <begin position="5"/>
        <end position="177"/>
    </location>
</feature>
<dbReference type="InterPro" id="IPR050765">
    <property type="entry name" value="Riboflavin_Biosynth_HTPR"/>
</dbReference>
<dbReference type="GeneID" id="58097582"/>
<accession>A0A0M2P0L2</accession>
<comment type="caution">
    <text evidence="2">The sequence shown here is derived from an EMBL/GenBank/DDBJ whole genome shotgun (WGS) entry which is preliminary data.</text>
</comment>
<dbReference type="InterPro" id="IPR024072">
    <property type="entry name" value="DHFR-like_dom_sf"/>
</dbReference>
<evidence type="ECO:0000313" key="3">
    <source>
        <dbReference type="Proteomes" id="UP000034455"/>
    </source>
</evidence>
<protein>
    <submittedName>
        <fullName evidence="2">Dihydrofolate reductase</fullName>
    </submittedName>
</protein>
<dbReference type="InterPro" id="IPR002734">
    <property type="entry name" value="RibDG_C"/>
</dbReference>
<proteinExistence type="predicted"/>
<dbReference type="Pfam" id="PF01872">
    <property type="entry name" value="RibD_C"/>
    <property type="match status" value="1"/>
</dbReference>
<dbReference type="AlphaFoldDB" id="A0A0M2P0L2"/>